<feature type="transmembrane region" description="Helical" evidence="2">
    <location>
        <begin position="174"/>
        <end position="197"/>
    </location>
</feature>
<sequence length="400" mass="44576">MTILLYDYRELEERAARHLRVWKVWHLILFSFAAILGVANYVLLHNAMQLVDDNCVLFPRVLEFHMVEQTNENITFMLDYMKPLEDTPKENSINNDITPNETIAQESVPENNMTTEKTVSKREVTIDNGTMDDFETTVEIQNVTIVTGNKTHRLVLDTSRTLFALESECEFAEYMPIMATMCALVWITLFAMCPGGGRPRSGLKQPWRILTPALLFALVLVALTGRSFARTNSGLQEFCAAFANITNSTTCSSVEPYLYRNWNTTWGMGARAASARAASAAVWAAWTCVAALLLARCLAAPDFMVKKTGVYLIKDPQGKITPHLRKSGRRSGRSPLASPTRQDATSVRSEPTCTTELPTASADPELDSVPTSLMATPIRKTEDADLIEMTYTPQTTQLSN</sequence>
<feature type="transmembrane region" description="Helical" evidence="2">
    <location>
        <begin position="209"/>
        <end position="228"/>
    </location>
</feature>
<dbReference type="Proteomes" id="UP001153292">
    <property type="component" value="Chromosome 17"/>
</dbReference>
<keyword evidence="2" id="KW-0472">Membrane</keyword>
<keyword evidence="2" id="KW-1133">Transmembrane helix</keyword>
<name>A0ABN8EAJ1_CHISP</name>
<evidence type="ECO:0000256" key="1">
    <source>
        <dbReference type="SAM" id="MobiDB-lite"/>
    </source>
</evidence>
<feature type="transmembrane region" description="Helical" evidence="2">
    <location>
        <begin position="24"/>
        <end position="44"/>
    </location>
</feature>
<evidence type="ECO:0000256" key="2">
    <source>
        <dbReference type="SAM" id="Phobius"/>
    </source>
</evidence>
<evidence type="ECO:0000313" key="4">
    <source>
        <dbReference type="Proteomes" id="UP001153292"/>
    </source>
</evidence>
<feature type="compositionally biased region" description="Polar residues" evidence="1">
    <location>
        <begin position="337"/>
        <end position="358"/>
    </location>
</feature>
<proteinExistence type="predicted"/>
<organism evidence="3 4">
    <name type="scientific">Chilo suppressalis</name>
    <name type="common">Asiatic rice borer moth</name>
    <dbReference type="NCBI Taxonomy" id="168631"/>
    <lineage>
        <taxon>Eukaryota</taxon>
        <taxon>Metazoa</taxon>
        <taxon>Ecdysozoa</taxon>
        <taxon>Arthropoda</taxon>
        <taxon>Hexapoda</taxon>
        <taxon>Insecta</taxon>
        <taxon>Pterygota</taxon>
        <taxon>Neoptera</taxon>
        <taxon>Endopterygota</taxon>
        <taxon>Lepidoptera</taxon>
        <taxon>Glossata</taxon>
        <taxon>Ditrysia</taxon>
        <taxon>Pyraloidea</taxon>
        <taxon>Crambidae</taxon>
        <taxon>Crambinae</taxon>
        <taxon>Chilo</taxon>
    </lineage>
</organism>
<evidence type="ECO:0000313" key="3">
    <source>
        <dbReference type="EMBL" id="CAH0678744.1"/>
    </source>
</evidence>
<feature type="region of interest" description="Disordered" evidence="1">
    <location>
        <begin position="321"/>
        <end position="380"/>
    </location>
</feature>
<dbReference type="EMBL" id="OU963910">
    <property type="protein sequence ID" value="CAH0678744.1"/>
    <property type="molecule type" value="Genomic_DNA"/>
</dbReference>
<feature type="transmembrane region" description="Helical" evidence="2">
    <location>
        <begin position="280"/>
        <end position="299"/>
    </location>
</feature>
<reference evidence="3" key="1">
    <citation type="submission" date="2021-12" db="EMBL/GenBank/DDBJ databases">
        <authorList>
            <person name="King R."/>
        </authorList>
    </citation>
    <scope>NUCLEOTIDE SEQUENCE</scope>
</reference>
<accession>A0ABN8EAJ1</accession>
<feature type="compositionally biased region" description="Basic residues" evidence="1">
    <location>
        <begin position="322"/>
        <end position="332"/>
    </location>
</feature>
<gene>
    <name evidence="3" type="ORF">CHILSU_LOCUS3577</name>
</gene>
<keyword evidence="2" id="KW-0812">Transmembrane</keyword>
<protein>
    <recommendedName>
        <fullName evidence="5">Frizzled/Smoothened transmembrane domain-containing protein</fullName>
    </recommendedName>
</protein>
<evidence type="ECO:0008006" key="5">
    <source>
        <dbReference type="Google" id="ProtNLM"/>
    </source>
</evidence>
<keyword evidence="4" id="KW-1185">Reference proteome</keyword>